<dbReference type="PANTHER" id="PTHR12205">
    <property type="entry name" value="CENTROMERE/KINETOCHORE PROTEIN ZW10"/>
    <property type="match status" value="1"/>
</dbReference>
<dbReference type="InterPro" id="IPR046362">
    <property type="entry name" value="Zw10/DSL1_C_sf"/>
</dbReference>
<dbReference type="GO" id="GO:1990423">
    <property type="term" value="C:RZZ complex"/>
    <property type="evidence" value="ECO:0007669"/>
    <property type="project" value="TreeGrafter"/>
</dbReference>
<dbReference type="Proteomes" id="UP000232323">
    <property type="component" value="Unassembled WGS sequence"/>
</dbReference>
<evidence type="ECO:0000313" key="2">
    <source>
        <dbReference type="EMBL" id="GAX85847.1"/>
    </source>
</evidence>
<dbReference type="GO" id="GO:0005737">
    <property type="term" value="C:cytoplasm"/>
    <property type="evidence" value="ECO:0007669"/>
    <property type="project" value="GOC"/>
</dbReference>
<dbReference type="PANTHER" id="PTHR12205:SF0">
    <property type="entry name" value="CENTROMERE_KINETOCHORE PROTEIN ZW10 HOMOLOG"/>
    <property type="match status" value="1"/>
</dbReference>
<reference evidence="2 3" key="1">
    <citation type="submission" date="2017-08" db="EMBL/GenBank/DDBJ databases">
        <title>Acidophilic green algal genome provides insights into adaptation to an acidic environment.</title>
        <authorList>
            <person name="Hirooka S."/>
            <person name="Hirose Y."/>
            <person name="Kanesaki Y."/>
            <person name="Higuchi S."/>
            <person name="Fujiwara T."/>
            <person name="Onuma R."/>
            <person name="Era A."/>
            <person name="Ohbayashi R."/>
            <person name="Uzuka A."/>
            <person name="Nozaki H."/>
            <person name="Yoshikawa H."/>
            <person name="Miyagishima S.Y."/>
        </authorList>
    </citation>
    <scope>NUCLEOTIDE SEQUENCE [LARGE SCALE GENOMIC DNA]</scope>
    <source>
        <strain evidence="2 3">NIES-2499</strain>
    </source>
</reference>
<dbReference type="GO" id="GO:0007094">
    <property type="term" value="P:mitotic spindle assembly checkpoint signaling"/>
    <property type="evidence" value="ECO:0007669"/>
    <property type="project" value="TreeGrafter"/>
</dbReference>
<comment type="caution">
    <text evidence="2">The sequence shown here is derived from an EMBL/GenBank/DDBJ whole genome shotgun (WGS) entry which is preliminary data.</text>
</comment>
<dbReference type="GO" id="GO:0006888">
    <property type="term" value="P:endoplasmic reticulum to Golgi vesicle-mediated transport"/>
    <property type="evidence" value="ECO:0007669"/>
    <property type="project" value="TreeGrafter"/>
</dbReference>
<accession>A0A250XRY5</accession>
<protein>
    <submittedName>
        <fullName evidence="2">Uncharacterized protein</fullName>
    </submittedName>
</protein>
<dbReference type="EMBL" id="BEGY01000196">
    <property type="protein sequence ID" value="GAX85847.1"/>
    <property type="molecule type" value="Genomic_DNA"/>
</dbReference>
<name>A0A250XRY5_9CHLO</name>
<feature type="region of interest" description="Disordered" evidence="1">
    <location>
        <begin position="648"/>
        <end position="678"/>
    </location>
</feature>
<sequence length="741" mass="81403">MTSILEQFGSLIPTDLQVHDVAALQEIIENLDAFQAKARLQLFTLLHGQVQNGGDAERVASALEPICTSSMMLSPESPEGQLIPHIQHYMTLVDQTKELEQQKRAKEDVAVVDAQVSEFNALLHAGQVLEATEYLLKMQQNVCNLQPDLYQVAQSPVKKERSQSACAVCEQQLEKVLQDAFSSALLVDAPSRQLLVRPLLLHTRVPVTQLWAALEMRGCLHTSFNTLADEVMRKVMEPLFSGGLAMLAVLHPNEQVCGPAVLQWRDLTSEQSHDPEACCQKVLQLVAEYLFDQSETWIKKWGDVFWRRMAGGICREPREPYLAPAMEALSESLLAVRQQSYLEDARNLILGTLEDKLKEGILMGLPMAVDEEYCKRLAAGKLPEWEAQDPPCGCSQEAAFLAKGQYQVSSYLPAMVELVEKVLRDAAASGDPATAQVLVGAIPKICLMARILPDRESMAQAPHLSMLYYNDLRHLADTLLLLPACYGPELAPLMSPMATTSKPLESDDHTDAALVFHTVPDFLQDALLLRSAADEVFKNQIQLHQEALGELLQGLDHMKRIGARGSAQSGLTYRKTVMQVLHSLGRLGLATRTVLAPEPFVELSTAVLSSVCAPVVEDVLAKRDIGIDDAKEIRNVLQPLAEDSLPAFLGTSGRSGTSVPAARTSSSSTTEQQQQKQQSSFSGIPVDVIGKVIQARCLSLRKLISLLNLLDAGHENVHKRCDVRGLHAKVLPSVLEGRVIN</sequence>
<dbReference type="STRING" id="1157962.A0A250XRY5"/>
<feature type="compositionally biased region" description="Low complexity" evidence="1">
    <location>
        <begin position="664"/>
        <end position="678"/>
    </location>
</feature>
<dbReference type="AlphaFoldDB" id="A0A250XRY5"/>
<gene>
    <name evidence="2" type="ORF">CEUSTIGMA_g13262.t1</name>
</gene>
<dbReference type="Gene3D" id="1.10.357.150">
    <property type="match status" value="1"/>
</dbReference>
<keyword evidence="3" id="KW-1185">Reference proteome</keyword>
<evidence type="ECO:0000313" key="3">
    <source>
        <dbReference type="Proteomes" id="UP000232323"/>
    </source>
</evidence>
<dbReference type="OrthoDB" id="539073at2759"/>
<proteinExistence type="predicted"/>
<evidence type="ECO:0000256" key="1">
    <source>
        <dbReference type="SAM" id="MobiDB-lite"/>
    </source>
</evidence>
<organism evidence="2 3">
    <name type="scientific">Chlamydomonas eustigma</name>
    <dbReference type="NCBI Taxonomy" id="1157962"/>
    <lineage>
        <taxon>Eukaryota</taxon>
        <taxon>Viridiplantae</taxon>
        <taxon>Chlorophyta</taxon>
        <taxon>core chlorophytes</taxon>
        <taxon>Chlorophyceae</taxon>
        <taxon>CS clade</taxon>
        <taxon>Chlamydomonadales</taxon>
        <taxon>Chlamydomonadaceae</taxon>
        <taxon>Chlamydomonas</taxon>
    </lineage>
</organism>